<dbReference type="GO" id="GO:0005737">
    <property type="term" value="C:cytoplasm"/>
    <property type="evidence" value="ECO:0007669"/>
    <property type="project" value="TreeGrafter"/>
</dbReference>
<dbReference type="PROSITE" id="PS00687">
    <property type="entry name" value="ALDEHYDE_DEHYDR_GLU"/>
    <property type="match status" value="1"/>
</dbReference>
<dbReference type="FunFam" id="3.40.605.10:FF:000004">
    <property type="entry name" value="Aldehyde dehydrogenase"/>
    <property type="match status" value="1"/>
</dbReference>
<evidence type="ECO:0000256" key="6">
    <source>
        <dbReference type="PROSITE-ProRule" id="PRU10007"/>
    </source>
</evidence>
<dbReference type="InterPro" id="IPR029510">
    <property type="entry name" value="Ald_DH_CS_GLU"/>
</dbReference>
<dbReference type="PANTHER" id="PTHR43570">
    <property type="entry name" value="ALDEHYDE DEHYDROGENASE"/>
    <property type="match status" value="1"/>
</dbReference>
<name>A0A8J3E783_9GAMM</name>
<dbReference type="GO" id="GO:0006081">
    <property type="term" value="P:aldehyde metabolic process"/>
    <property type="evidence" value="ECO:0007669"/>
    <property type="project" value="InterPro"/>
</dbReference>
<dbReference type="AlphaFoldDB" id="A0A8J3E783"/>
<dbReference type="InterPro" id="IPR015590">
    <property type="entry name" value="Aldehyde_DH_dom"/>
</dbReference>
<dbReference type="InterPro" id="IPR016162">
    <property type="entry name" value="Ald_DH_N"/>
</dbReference>
<dbReference type="PIRSF" id="PIRSF036492">
    <property type="entry name" value="ALDH"/>
    <property type="match status" value="1"/>
</dbReference>
<dbReference type="GO" id="GO:0004029">
    <property type="term" value="F:aldehyde dehydrogenase (NAD+) activity"/>
    <property type="evidence" value="ECO:0007669"/>
    <property type="project" value="TreeGrafter"/>
</dbReference>
<evidence type="ECO:0000256" key="2">
    <source>
        <dbReference type="ARBA" id="ARBA00023002"/>
    </source>
</evidence>
<dbReference type="Gene3D" id="3.40.309.10">
    <property type="entry name" value="Aldehyde Dehydrogenase, Chain A, domain 2"/>
    <property type="match status" value="1"/>
</dbReference>
<feature type="domain" description="Aldehyde dehydrogenase" evidence="8">
    <location>
        <begin position="29"/>
        <end position="441"/>
    </location>
</feature>
<feature type="active site" evidence="5">
    <location>
        <position position="250"/>
    </location>
</feature>
<proteinExistence type="inferred from homology"/>
<dbReference type="CDD" id="cd07133">
    <property type="entry name" value="ALDH_CALDH_CalB"/>
    <property type="match status" value="1"/>
</dbReference>
<protein>
    <recommendedName>
        <fullName evidence="4">Aldehyde dehydrogenase</fullName>
    </recommendedName>
</protein>
<feature type="active site" evidence="5 6">
    <location>
        <position position="216"/>
    </location>
</feature>
<dbReference type="InterPro" id="IPR016163">
    <property type="entry name" value="Ald_DH_C"/>
</dbReference>
<evidence type="ECO:0000313" key="9">
    <source>
        <dbReference type="EMBL" id="GGF86775.1"/>
    </source>
</evidence>
<keyword evidence="10" id="KW-1185">Reference proteome</keyword>
<evidence type="ECO:0000256" key="7">
    <source>
        <dbReference type="RuleBase" id="RU003345"/>
    </source>
</evidence>
<comment type="caution">
    <text evidence="9">The sequence shown here is derived from an EMBL/GenBank/DDBJ whole genome shotgun (WGS) entry which is preliminary data.</text>
</comment>
<evidence type="ECO:0000313" key="10">
    <source>
        <dbReference type="Proteomes" id="UP000636949"/>
    </source>
</evidence>
<dbReference type="InterPro" id="IPR016161">
    <property type="entry name" value="Ald_DH/histidinol_DH"/>
</dbReference>
<dbReference type="Pfam" id="PF00171">
    <property type="entry name" value="Aldedh"/>
    <property type="match status" value="1"/>
</dbReference>
<evidence type="ECO:0000256" key="3">
    <source>
        <dbReference type="ARBA" id="ARBA00023027"/>
    </source>
</evidence>
<dbReference type="InterPro" id="IPR012394">
    <property type="entry name" value="Aldehyde_DH_NAD(P)"/>
</dbReference>
<evidence type="ECO:0000256" key="5">
    <source>
        <dbReference type="PIRSR" id="PIRSR036492-1"/>
    </source>
</evidence>
<dbReference type="Proteomes" id="UP000636949">
    <property type="component" value="Unassembled WGS sequence"/>
</dbReference>
<reference evidence="9" key="2">
    <citation type="submission" date="2020-09" db="EMBL/GenBank/DDBJ databases">
        <authorList>
            <person name="Sun Q."/>
            <person name="Zhou Y."/>
        </authorList>
    </citation>
    <scope>NUCLEOTIDE SEQUENCE</scope>
    <source>
        <strain evidence="9">CGMCC 1.15758</strain>
    </source>
</reference>
<evidence type="ECO:0000256" key="4">
    <source>
        <dbReference type="PIRNR" id="PIRNR036492"/>
    </source>
</evidence>
<reference evidence="9" key="1">
    <citation type="journal article" date="2014" name="Int. J. Syst. Evol. Microbiol.">
        <title>Complete genome sequence of Corynebacterium casei LMG S-19264T (=DSM 44701T), isolated from a smear-ripened cheese.</title>
        <authorList>
            <consortium name="US DOE Joint Genome Institute (JGI-PGF)"/>
            <person name="Walter F."/>
            <person name="Albersmeier A."/>
            <person name="Kalinowski J."/>
            <person name="Ruckert C."/>
        </authorList>
    </citation>
    <scope>NUCLEOTIDE SEQUENCE</scope>
    <source>
        <strain evidence="9">CGMCC 1.15758</strain>
    </source>
</reference>
<accession>A0A8J3E783</accession>
<dbReference type="PANTHER" id="PTHR43570:SF20">
    <property type="entry name" value="ALDEHYDE DEHYDROGENASE ALDX-RELATED"/>
    <property type="match status" value="1"/>
</dbReference>
<dbReference type="Gene3D" id="3.40.605.10">
    <property type="entry name" value="Aldehyde Dehydrogenase, Chain A, domain 1"/>
    <property type="match status" value="1"/>
</dbReference>
<dbReference type="EMBL" id="BMJS01000001">
    <property type="protein sequence ID" value="GGF86775.1"/>
    <property type="molecule type" value="Genomic_DNA"/>
</dbReference>
<sequence>MDNIDKTYLLKLVSLQKKAFSLDQYPDYALRKDKLKRLYSVLLKHEQALIDAVSDDFGHRSANETWLSEIFQVTSTIKYALKSLRSWMAKEKRHTSIIFKPAKNYVYYQPVGVVGIMVPWNYPILLSLSPLIYALAAGNRVCIKLSEHTPKTNRVMMEICKRAFNIDEVAVVTGDATVAQSFSELPFDHLFFTGSTAIGRKVMQAATKNLTPVTLELGGKSPLIISQNFPLKKAAKMITFAKGLNAGQTCIAPDYIFVHAQKLEAFVTEMEVAFKEMYPQYMTNDDYSSVMNEAQFNRLQGYIDEAKDQGVKVVVLDELKATNDHSRKMPISLLLNPKSDLQVMQDEVFGPLLPVLSYQSIEEVISYINQKPRPLAAYLLSYDRTEQEYINRNIISGGMCINDVLNHIAQHDLPFGGVGNSGMGRYHGFEGFKTFSNAKAICQRGRFNSALWLYPPYGQRFSWFRKFLKG</sequence>
<keyword evidence="2 4" id="KW-0560">Oxidoreductase</keyword>
<evidence type="ECO:0000259" key="8">
    <source>
        <dbReference type="Pfam" id="PF00171"/>
    </source>
</evidence>
<dbReference type="OrthoDB" id="9768731at2"/>
<evidence type="ECO:0000256" key="1">
    <source>
        <dbReference type="ARBA" id="ARBA00009986"/>
    </source>
</evidence>
<dbReference type="RefSeq" id="WP_117001370.1">
    <property type="nucleotide sequence ID" value="NZ_BMJS01000001.1"/>
</dbReference>
<dbReference type="SUPFAM" id="SSF53720">
    <property type="entry name" value="ALDH-like"/>
    <property type="match status" value="1"/>
</dbReference>
<gene>
    <name evidence="9" type="primary">calB</name>
    <name evidence="9" type="ORF">GCM10010995_00120</name>
</gene>
<keyword evidence="3" id="KW-0520">NAD</keyword>
<comment type="similarity">
    <text evidence="1 4 7">Belongs to the aldehyde dehydrogenase family.</text>
</comment>
<organism evidence="9 10">
    <name type="scientific">Cysteiniphilum litorale</name>
    <dbReference type="NCBI Taxonomy" id="2056700"/>
    <lineage>
        <taxon>Bacteria</taxon>
        <taxon>Pseudomonadati</taxon>
        <taxon>Pseudomonadota</taxon>
        <taxon>Gammaproteobacteria</taxon>
        <taxon>Thiotrichales</taxon>
        <taxon>Fastidiosibacteraceae</taxon>
        <taxon>Cysteiniphilum</taxon>
    </lineage>
</organism>